<accession>A0A815ARN3</accession>
<dbReference type="EMBL" id="CAJNOQ010010789">
    <property type="protein sequence ID" value="CAF1261026.1"/>
    <property type="molecule type" value="Genomic_DNA"/>
</dbReference>
<evidence type="ECO:0000313" key="3">
    <source>
        <dbReference type="Proteomes" id="UP000663829"/>
    </source>
</evidence>
<sequence length="66" mass="7812">VNILSYNIYMRPIQLFLNDQLIRAKLIPSYVREYDIIIFQEAFDGKARQLIDNNLASSHPYRTKPI</sequence>
<dbReference type="OrthoDB" id="10010057at2759"/>
<dbReference type="Proteomes" id="UP000681722">
    <property type="component" value="Unassembled WGS sequence"/>
</dbReference>
<dbReference type="EMBL" id="CAJOBC010018745">
    <property type="protein sequence ID" value="CAF4038678.1"/>
    <property type="molecule type" value="Genomic_DNA"/>
</dbReference>
<name>A0A815ARN3_9BILA</name>
<dbReference type="SUPFAM" id="SSF56219">
    <property type="entry name" value="DNase I-like"/>
    <property type="match status" value="1"/>
</dbReference>
<evidence type="ECO:0000313" key="1">
    <source>
        <dbReference type="EMBL" id="CAF1261026.1"/>
    </source>
</evidence>
<dbReference type="Gene3D" id="3.60.10.10">
    <property type="entry name" value="Endonuclease/exonuclease/phosphatase"/>
    <property type="match status" value="1"/>
</dbReference>
<feature type="non-terminal residue" evidence="1">
    <location>
        <position position="1"/>
    </location>
</feature>
<reference evidence="1" key="1">
    <citation type="submission" date="2021-02" db="EMBL/GenBank/DDBJ databases">
        <authorList>
            <person name="Nowell W R."/>
        </authorList>
    </citation>
    <scope>NUCLEOTIDE SEQUENCE</scope>
</reference>
<evidence type="ECO:0000313" key="2">
    <source>
        <dbReference type="EMBL" id="CAF4038678.1"/>
    </source>
</evidence>
<comment type="caution">
    <text evidence="1">The sequence shown here is derived from an EMBL/GenBank/DDBJ whole genome shotgun (WGS) entry which is preliminary data.</text>
</comment>
<organism evidence="1 3">
    <name type="scientific">Didymodactylos carnosus</name>
    <dbReference type="NCBI Taxonomy" id="1234261"/>
    <lineage>
        <taxon>Eukaryota</taxon>
        <taxon>Metazoa</taxon>
        <taxon>Spiralia</taxon>
        <taxon>Gnathifera</taxon>
        <taxon>Rotifera</taxon>
        <taxon>Eurotatoria</taxon>
        <taxon>Bdelloidea</taxon>
        <taxon>Philodinida</taxon>
        <taxon>Philodinidae</taxon>
        <taxon>Didymodactylos</taxon>
    </lineage>
</organism>
<proteinExistence type="predicted"/>
<dbReference type="AlphaFoldDB" id="A0A815ARN3"/>
<dbReference type="Proteomes" id="UP000663829">
    <property type="component" value="Unassembled WGS sequence"/>
</dbReference>
<gene>
    <name evidence="1" type="ORF">GPM918_LOCUS26604</name>
    <name evidence="2" type="ORF">SRO942_LOCUS26786</name>
</gene>
<protein>
    <submittedName>
        <fullName evidence="1">Uncharacterized protein</fullName>
    </submittedName>
</protein>
<dbReference type="InterPro" id="IPR036691">
    <property type="entry name" value="Endo/exonu/phosph_ase_sf"/>
</dbReference>
<keyword evidence="3" id="KW-1185">Reference proteome</keyword>